<proteinExistence type="predicted"/>
<feature type="transmembrane region" description="Helical" evidence="1">
    <location>
        <begin position="345"/>
        <end position="374"/>
    </location>
</feature>
<feature type="transmembrane region" description="Helical" evidence="1">
    <location>
        <begin position="119"/>
        <end position="143"/>
    </location>
</feature>
<feature type="transmembrane region" description="Helical" evidence="1">
    <location>
        <begin position="316"/>
        <end position="333"/>
    </location>
</feature>
<feature type="transmembrane region" description="Helical" evidence="1">
    <location>
        <begin position="553"/>
        <end position="580"/>
    </location>
</feature>
<evidence type="ECO:0000256" key="1">
    <source>
        <dbReference type="SAM" id="Phobius"/>
    </source>
</evidence>
<feature type="transmembrane region" description="Helical" evidence="1">
    <location>
        <begin position="386"/>
        <end position="405"/>
    </location>
</feature>
<reference evidence="3" key="1">
    <citation type="submission" date="2016-06" db="EMBL/GenBank/DDBJ databases">
        <authorList>
            <person name="McIlroy S.J."/>
            <person name="Karst S.M."/>
            <person name="Albertsen M."/>
        </authorList>
    </citation>
    <scope>NUCLEOTIDE SEQUENCE [LARGE SCALE GENOMIC DNA]</scope>
</reference>
<feature type="transmembrane region" description="Helical" evidence="1">
    <location>
        <begin position="12"/>
        <end position="32"/>
    </location>
</feature>
<dbReference type="RefSeq" id="WP_186405469.1">
    <property type="nucleotide sequence ID" value="NZ_FLQX01000007.1"/>
</dbReference>
<feature type="transmembrane region" description="Helical" evidence="1">
    <location>
        <begin position="91"/>
        <end position="112"/>
    </location>
</feature>
<feature type="transmembrane region" description="Helical" evidence="1">
    <location>
        <begin position="284"/>
        <end position="304"/>
    </location>
</feature>
<feature type="transmembrane region" description="Helical" evidence="1">
    <location>
        <begin position="206"/>
        <end position="228"/>
    </location>
</feature>
<dbReference type="STRING" id="1860102.ACCAA_1040003"/>
<name>A0A1A8XE77_9PROT</name>
<organism evidence="2 3">
    <name type="scientific">Candidatus Accumulibacter aalborgensis</name>
    <dbReference type="NCBI Taxonomy" id="1860102"/>
    <lineage>
        <taxon>Bacteria</taxon>
        <taxon>Pseudomonadati</taxon>
        <taxon>Pseudomonadota</taxon>
        <taxon>Betaproteobacteria</taxon>
        <taxon>Candidatus Accumulibacter</taxon>
    </lineage>
</organism>
<accession>A0A1A8XE77</accession>
<feature type="transmembrane region" description="Helical" evidence="1">
    <location>
        <begin position="177"/>
        <end position="199"/>
    </location>
</feature>
<keyword evidence="1" id="KW-0472">Membrane</keyword>
<keyword evidence="1" id="KW-0812">Transmembrane</keyword>
<protein>
    <recommendedName>
        <fullName evidence="4">Transmembrane protein</fullName>
    </recommendedName>
</protein>
<evidence type="ECO:0000313" key="3">
    <source>
        <dbReference type="Proteomes" id="UP000199169"/>
    </source>
</evidence>
<feature type="transmembrane region" description="Helical" evidence="1">
    <location>
        <begin position="463"/>
        <end position="481"/>
    </location>
</feature>
<sequence length="589" mass="64541">MNCRLASFSRFFASSHLDTLILAMFAVAAWMATHPYQGIWHDGVLYAGQAIFRLDPALFAKDLFFAYGSQDGFTAFTGIYALAIRELGLPAASALLLGMAHVAWVASVAWLLRGLLSGLAFWQALILVTVLPATYGSLGVFAYGEPFLTARIWAEPPALLAVACIVRGYRVAAIASLAFAAAMHPVIAFPAALFVFFFGFRGRQQWAIVAAGGVVLATLCASGIPPFANLTQTMDPLWLDLSAARSPWVFLDHWSAIEYREPLFLALLLTTAALLSVRDSRRLWWSVLGVFLVGMGLAFLAVYWPAVPLVQMQPWRVLWLVKILAIAAAIVLLQDNWSVSPFSRMLLGGLAACALTLDSTGLFCAAPLFMLLVIRHRLALEPRLPPWLSPLIWGVIVVVIGEKVFWEVLLSSPVLDFTGPLFANLSLANRVLIIAQQSDWLVFAPLLLGAWCLLHHRPRSRRWLFLLSATFMVFFAAYWQAGSRNQVVKDPLRETAYAELAHLIQAQHLTYWGDGLPTLWLNLHRGSYASPQQAAGIIFSRQTAINAGADAPAALAITLVCRAATLWFAVLLGAISWLALECGSFPVHA</sequence>
<keyword evidence="1" id="KW-1133">Transmembrane helix</keyword>
<keyword evidence="3" id="KW-1185">Reference proteome</keyword>
<evidence type="ECO:0008006" key="4">
    <source>
        <dbReference type="Google" id="ProtNLM"/>
    </source>
</evidence>
<dbReference type="Proteomes" id="UP000199169">
    <property type="component" value="Unassembled WGS sequence"/>
</dbReference>
<feature type="transmembrane region" description="Helical" evidence="1">
    <location>
        <begin position="440"/>
        <end position="456"/>
    </location>
</feature>
<gene>
    <name evidence="2" type="ORF">ACCAA_1040003</name>
</gene>
<evidence type="ECO:0000313" key="2">
    <source>
        <dbReference type="EMBL" id="SBT03475.1"/>
    </source>
</evidence>
<dbReference type="AlphaFoldDB" id="A0A1A8XE77"/>
<dbReference type="EMBL" id="FLQX01000007">
    <property type="protein sequence ID" value="SBT03475.1"/>
    <property type="molecule type" value="Genomic_DNA"/>
</dbReference>